<gene>
    <name evidence="6" type="ORF">GGR06_003608</name>
</gene>
<protein>
    <submittedName>
        <fullName evidence="6">Polygalacturonase</fullName>
    </submittedName>
</protein>
<name>A0A840D2E0_9BACE</name>
<dbReference type="InterPro" id="IPR011050">
    <property type="entry name" value="Pectin_lyase_fold/virulence"/>
</dbReference>
<keyword evidence="7" id="KW-1185">Reference proteome</keyword>
<evidence type="ECO:0000256" key="1">
    <source>
        <dbReference type="ARBA" id="ARBA00008834"/>
    </source>
</evidence>
<dbReference type="PANTHER" id="PTHR31339:SF9">
    <property type="entry name" value="PLASMIN AND FIBRONECTIN-BINDING PROTEIN A"/>
    <property type="match status" value="1"/>
</dbReference>
<dbReference type="InterPro" id="IPR012334">
    <property type="entry name" value="Pectin_lyas_fold"/>
</dbReference>
<accession>A0A840D2E0</accession>
<dbReference type="EMBL" id="JACIER010000018">
    <property type="protein sequence ID" value="MBB4045786.1"/>
    <property type="molecule type" value="Genomic_DNA"/>
</dbReference>
<evidence type="ECO:0000256" key="2">
    <source>
        <dbReference type="ARBA" id="ARBA00022801"/>
    </source>
</evidence>
<dbReference type="Pfam" id="PF00295">
    <property type="entry name" value="Glyco_hydro_28"/>
    <property type="match status" value="1"/>
</dbReference>
<feature type="chain" id="PRO_5032608685" evidence="5">
    <location>
        <begin position="20"/>
        <end position="510"/>
    </location>
</feature>
<dbReference type="Proteomes" id="UP000560658">
    <property type="component" value="Unassembled WGS sequence"/>
</dbReference>
<evidence type="ECO:0000256" key="4">
    <source>
        <dbReference type="RuleBase" id="RU361169"/>
    </source>
</evidence>
<dbReference type="InterPro" id="IPR006626">
    <property type="entry name" value="PbH1"/>
</dbReference>
<comment type="caution">
    <text evidence="6">The sequence shown here is derived from an EMBL/GenBank/DDBJ whole genome shotgun (WGS) entry which is preliminary data.</text>
</comment>
<evidence type="ECO:0000313" key="7">
    <source>
        <dbReference type="Proteomes" id="UP000560658"/>
    </source>
</evidence>
<evidence type="ECO:0000256" key="3">
    <source>
        <dbReference type="ARBA" id="ARBA00023295"/>
    </source>
</evidence>
<keyword evidence="2 4" id="KW-0378">Hydrolase</keyword>
<dbReference type="InterPro" id="IPR000743">
    <property type="entry name" value="Glyco_hydro_28"/>
</dbReference>
<proteinExistence type="inferred from homology"/>
<dbReference type="GO" id="GO:0005975">
    <property type="term" value="P:carbohydrate metabolic process"/>
    <property type="evidence" value="ECO:0007669"/>
    <property type="project" value="InterPro"/>
</dbReference>
<dbReference type="InterPro" id="IPR051801">
    <property type="entry name" value="GH28_Enzymes"/>
</dbReference>
<comment type="similarity">
    <text evidence="1 4">Belongs to the glycosyl hydrolase 28 family.</text>
</comment>
<organism evidence="6 7">
    <name type="scientific">Bacteroides reticulotermitis</name>
    <dbReference type="NCBI Taxonomy" id="1133319"/>
    <lineage>
        <taxon>Bacteria</taxon>
        <taxon>Pseudomonadati</taxon>
        <taxon>Bacteroidota</taxon>
        <taxon>Bacteroidia</taxon>
        <taxon>Bacteroidales</taxon>
        <taxon>Bacteroidaceae</taxon>
        <taxon>Bacteroides</taxon>
    </lineage>
</organism>
<dbReference type="AlphaFoldDB" id="A0A840D2E0"/>
<dbReference type="RefSeq" id="WP_044163722.1">
    <property type="nucleotide sequence ID" value="NZ_JACIER010000018.1"/>
</dbReference>
<dbReference type="PANTHER" id="PTHR31339">
    <property type="entry name" value="PECTIN LYASE-RELATED"/>
    <property type="match status" value="1"/>
</dbReference>
<evidence type="ECO:0000313" key="6">
    <source>
        <dbReference type="EMBL" id="MBB4045786.1"/>
    </source>
</evidence>
<evidence type="ECO:0000256" key="5">
    <source>
        <dbReference type="SAM" id="SignalP"/>
    </source>
</evidence>
<reference evidence="6" key="1">
    <citation type="submission" date="2020-08" db="EMBL/GenBank/DDBJ databases">
        <title>Genomic Encyclopedia of Type Strains, Phase IV (KMG-IV): sequencing the most valuable type-strain genomes for metagenomic binning, comparative biology and taxonomic classification.</title>
        <authorList>
            <person name="Goeker M."/>
        </authorList>
    </citation>
    <scope>NUCLEOTIDE SEQUENCE [LARGE SCALE GENOMIC DNA]</scope>
    <source>
        <strain evidence="6">DSM 105720</strain>
    </source>
</reference>
<dbReference type="SUPFAM" id="SSF51126">
    <property type="entry name" value="Pectin lyase-like"/>
    <property type="match status" value="1"/>
</dbReference>
<dbReference type="SMART" id="SM00710">
    <property type="entry name" value="PbH1"/>
    <property type="match status" value="4"/>
</dbReference>
<feature type="signal peptide" evidence="5">
    <location>
        <begin position="1"/>
        <end position="19"/>
    </location>
</feature>
<dbReference type="GO" id="GO:0004650">
    <property type="term" value="F:polygalacturonase activity"/>
    <property type="evidence" value="ECO:0007669"/>
    <property type="project" value="InterPro"/>
</dbReference>
<sequence length="510" mass="55951">MRKSTPIFLIAFFSLCLTACELRNPALSVLSGEEVGDSCLSETILPVEVPFPMPEFRKPVFPDTIVCLSIASIQDSLQTIYINSQIIALSEAGGGTISLEEGKWQTGRIELKSNINLHFPEKIEIYFSNRPEDYLPVVFTRYEDEECLSSGAFIYANNQKNVALTGCGKLIGPELSGKLFNTFREQFNNKAIRKKDAGVPVEERIYDGSSLDATMLLLNIFLPINCEGVFVEGIRIEGSLAWNTAPIYCANVIIRGVNIYLVGVPAGGGINIESTKNVLIEFSTLASGDDCFTIKVGSGEDGARVNKSSENIVIRYCLALTGDGGVTTAGGIKNVYVHDCVFSGTTRGLRSKTGRERGEGGDSLFYERIRIRNATKALNWDMLGSTYVMGELAERSPIRRKTPLTPSYSNIHIKDIVVENAGKFICASGIPESPLVNVTVENAIVSCNKLPEFTDVDSFSIRNSSIISQDSIMTFIDARNITFENVKMTLLHKLCLNKRGPLTTNIIIKK</sequence>
<keyword evidence="3 4" id="KW-0326">Glycosidase</keyword>
<keyword evidence="5" id="KW-0732">Signal</keyword>
<dbReference type="Gene3D" id="2.160.20.10">
    <property type="entry name" value="Single-stranded right-handed beta-helix, Pectin lyase-like"/>
    <property type="match status" value="1"/>
</dbReference>